<feature type="domain" description="DUF4140" evidence="4">
    <location>
        <begin position="31"/>
        <end position="130"/>
    </location>
</feature>
<feature type="domain" description="DUF4139" evidence="3">
    <location>
        <begin position="217"/>
        <end position="621"/>
    </location>
</feature>
<accession>A0A2S7IJH1</accession>
<comment type="caution">
    <text evidence="5">The sequence shown here is derived from an EMBL/GenBank/DDBJ whole genome shotgun (WGS) entry which is preliminary data.</text>
</comment>
<evidence type="ECO:0008006" key="7">
    <source>
        <dbReference type="Google" id="ProtNLM"/>
    </source>
</evidence>
<proteinExistence type="predicted"/>
<dbReference type="InterPro" id="IPR025554">
    <property type="entry name" value="DUF4140"/>
</dbReference>
<dbReference type="EMBL" id="PTRA01000003">
    <property type="protein sequence ID" value="PQA56337.1"/>
    <property type="molecule type" value="Genomic_DNA"/>
</dbReference>
<dbReference type="SUPFAM" id="SSF49464">
    <property type="entry name" value="Carboxypeptidase regulatory domain-like"/>
    <property type="match status" value="1"/>
</dbReference>
<feature type="chain" id="PRO_5015770387" description="Mucoidy inhibitor MuiA family protein" evidence="2">
    <location>
        <begin position="18"/>
        <end position="628"/>
    </location>
</feature>
<dbReference type="PANTHER" id="PTHR31005">
    <property type="entry name" value="DUF4139 DOMAIN-CONTAINING PROTEIN"/>
    <property type="match status" value="1"/>
</dbReference>
<name>A0A2S7IJH1_9BACT</name>
<keyword evidence="2" id="KW-0732">Signal</keyword>
<feature type="coiled-coil region" evidence="1">
    <location>
        <begin position="159"/>
        <end position="186"/>
    </location>
</feature>
<gene>
    <name evidence="5" type="ORF">C5O19_18525</name>
</gene>
<evidence type="ECO:0000313" key="5">
    <source>
        <dbReference type="EMBL" id="PQA56337.1"/>
    </source>
</evidence>
<evidence type="ECO:0000256" key="2">
    <source>
        <dbReference type="SAM" id="SignalP"/>
    </source>
</evidence>
<evidence type="ECO:0000313" key="6">
    <source>
        <dbReference type="Proteomes" id="UP000239590"/>
    </source>
</evidence>
<dbReference type="AlphaFoldDB" id="A0A2S7IJH1"/>
<dbReference type="Proteomes" id="UP000239590">
    <property type="component" value="Unassembled WGS sequence"/>
</dbReference>
<evidence type="ECO:0000259" key="3">
    <source>
        <dbReference type="Pfam" id="PF13598"/>
    </source>
</evidence>
<dbReference type="Pfam" id="PF13715">
    <property type="entry name" value="CarbopepD_reg_2"/>
    <property type="match status" value="1"/>
</dbReference>
<protein>
    <recommendedName>
        <fullName evidence="7">Mucoidy inhibitor MuiA family protein</fullName>
    </recommendedName>
</protein>
<evidence type="ECO:0000256" key="1">
    <source>
        <dbReference type="SAM" id="Coils"/>
    </source>
</evidence>
<keyword evidence="6" id="KW-1185">Reference proteome</keyword>
<evidence type="ECO:0000259" key="4">
    <source>
        <dbReference type="Pfam" id="PF13600"/>
    </source>
</evidence>
<dbReference type="OrthoDB" id="634585at2"/>
<dbReference type="Pfam" id="PF13598">
    <property type="entry name" value="DUF4139"/>
    <property type="match status" value="1"/>
</dbReference>
<dbReference type="InterPro" id="IPR008969">
    <property type="entry name" value="CarboxyPept-like_regulatory"/>
</dbReference>
<dbReference type="PANTHER" id="PTHR31005:SF8">
    <property type="entry name" value="DUF4139 DOMAIN-CONTAINING PROTEIN"/>
    <property type="match status" value="1"/>
</dbReference>
<organism evidence="5 6">
    <name type="scientific">Siphonobacter curvatus</name>
    <dbReference type="NCBI Taxonomy" id="2094562"/>
    <lineage>
        <taxon>Bacteria</taxon>
        <taxon>Pseudomonadati</taxon>
        <taxon>Bacteroidota</taxon>
        <taxon>Cytophagia</taxon>
        <taxon>Cytophagales</taxon>
        <taxon>Cytophagaceae</taxon>
        <taxon>Siphonobacter</taxon>
    </lineage>
</organism>
<dbReference type="RefSeq" id="WP_104714871.1">
    <property type="nucleotide sequence ID" value="NZ_PTRA01000003.1"/>
</dbReference>
<dbReference type="NCBIfam" id="TIGR02231">
    <property type="entry name" value="mucoidy inhibitor MuiA family protein"/>
    <property type="match status" value="2"/>
</dbReference>
<dbReference type="Pfam" id="PF13600">
    <property type="entry name" value="DUF4140"/>
    <property type="match status" value="1"/>
</dbReference>
<dbReference type="Gene3D" id="2.60.40.1120">
    <property type="entry name" value="Carboxypeptidase-like, regulatory domain"/>
    <property type="match status" value="1"/>
</dbReference>
<dbReference type="InterPro" id="IPR011935">
    <property type="entry name" value="CHP02231"/>
</dbReference>
<reference evidence="6" key="1">
    <citation type="submission" date="2018-02" db="EMBL/GenBank/DDBJ databases">
        <title>Genome sequencing of Solimonas sp. HR-BB.</title>
        <authorList>
            <person name="Lee Y."/>
            <person name="Jeon C.O."/>
        </authorList>
    </citation>
    <scope>NUCLEOTIDE SEQUENCE [LARGE SCALE GENOMIC DNA]</scope>
    <source>
        <strain evidence="6">HR-U</strain>
    </source>
</reference>
<dbReference type="InterPro" id="IPR037291">
    <property type="entry name" value="DUF4139"/>
</dbReference>
<feature type="signal peptide" evidence="2">
    <location>
        <begin position="1"/>
        <end position="17"/>
    </location>
</feature>
<sequence>MKRTLLFLLLSSFVALAEPTPIPLTSKLEKVTVFLNGAQIQRTAQTALPAGRTELYFKNLSPKLDKQSIQLRGEGNFTVLSVQAQQSYADEGVSRLEKTKQFDKRRAEIEANIQLEQKLLQVYKQEETLLLKNQELGGKVQTLKASEIKEAADFQRTRLTEVLTKQLELERKINQYTDELKVLNGEQTRVNTDTDQQVGEVWITISSPQPIAQAQFTLTYFVADAGWIPSYDARVNDLTKPLQLGYKAQVFQYTGEDWKQIQLSLSNADPRQRATQSMLKPWVTGQTNYYPELNPPISQTYNPTVTQVSGKVTDVAGVAIANASVMVSGTSLGTLTDENGFYRLSIPPKLPQSATQLVFAGIGFRSQRKPFFSEILDVQLEADQQALNEVVVRGQGIEYKRALTGAVQSLQGKVAGVPLELNEKEAPTSFTYDIKTPYTIPSDGKVYAVEVKQVELPALYEYSAVPKLNSDVFLTAQIPNWERYGLLNGDIQLFLEGNYVGKSTLNLDNTGDTLRLSLGRDKAVQVQRTKKKEFTKKSFLGSTQSEERRYEISVRNTRRQPISLVVYDQFPISKMKEIEILDHQASGAEVNAETGIFHWRWNLKPGEAQSAPFSYTIRSPKATASLLE</sequence>
<keyword evidence="1" id="KW-0175">Coiled coil</keyword>